<dbReference type="EMBL" id="BLAL01000285">
    <property type="protein sequence ID" value="GES99776.1"/>
    <property type="molecule type" value="Genomic_DNA"/>
</dbReference>
<comment type="caution">
    <text evidence="1">The sequence shown here is derived from an EMBL/GenBank/DDBJ whole genome shotgun (WGS) entry which is preliminary data.</text>
</comment>
<reference evidence="1" key="1">
    <citation type="submission" date="2019-10" db="EMBL/GenBank/DDBJ databases">
        <title>Conservation and host-specific expression of non-tandemly repeated heterogenous ribosome RNA gene in arbuscular mycorrhizal fungi.</title>
        <authorList>
            <person name="Maeda T."/>
            <person name="Kobayashi Y."/>
            <person name="Nakagawa T."/>
            <person name="Ezawa T."/>
            <person name="Yamaguchi K."/>
            <person name="Bino T."/>
            <person name="Nishimoto Y."/>
            <person name="Shigenobu S."/>
            <person name="Kawaguchi M."/>
        </authorList>
    </citation>
    <scope>NUCLEOTIDE SEQUENCE</scope>
    <source>
        <strain evidence="1">HR1</strain>
    </source>
</reference>
<name>A0A8H3M8N9_9GLOM</name>
<gene>
    <name evidence="1" type="ORF">RCL2_002626000</name>
</gene>
<dbReference type="Proteomes" id="UP000615446">
    <property type="component" value="Unassembled WGS sequence"/>
</dbReference>
<evidence type="ECO:0000313" key="1">
    <source>
        <dbReference type="EMBL" id="GES99776.1"/>
    </source>
</evidence>
<dbReference type="AlphaFoldDB" id="A0A8H3M8N9"/>
<protein>
    <submittedName>
        <fullName evidence="1">Uncharacterized protein</fullName>
    </submittedName>
</protein>
<proteinExistence type="predicted"/>
<organism evidence="1 2">
    <name type="scientific">Rhizophagus clarus</name>
    <dbReference type="NCBI Taxonomy" id="94130"/>
    <lineage>
        <taxon>Eukaryota</taxon>
        <taxon>Fungi</taxon>
        <taxon>Fungi incertae sedis</taxon>
        <taxon>Mucoromycota</taxon>
        <taxon>Glomeromycotina</taxon>
        <taxon>Glomeromycetes</taxon>
        <taxon>Glomerales</taxon>
        <taxon>Glomeraceae</taxon>
        <taxon>Rhizophagus</taxon>
    </lineage>
</organism>
<sequence length="84" mass="9659">MFNKLNIIITFNSWNIGITKDPTSITKILLLIGDEKVSTDAFCKNLHMILLGKDILRLEKNFKQSRTLLLKNISSDLTFQSNIY</sequence>
<evidence type="ECO:0000313" key="2">
    <source>
        <dbReference type="Proteomes" id="UP000615446"/>
    </source>
</evidence>
<accession>A0A8H3M8N9</accession>